<reference evidence="2 3" key="1">
    <citation type="submission" date="2024-01" db="EMBL/GenBank/DDBJ databases">
        <authorList>
            <person name="Deng Y."/>
            <person name="Su J."/>
        </authorList>
    </citation>
    <scope>NUCLEOTIDE SEQUENCE [LARGE SCALE GENOMIC DNA]</scope>
    <source>
        <strain evidence="2 3">CPCC 100088</strain>
    </source>
</reference>
<proteinExistence type="predicted"/>
<name>A0ABV1SJH4_9RHOB</name>
<organism evidence="2 3">
    <name type="scientific">Thioclava kandeliae</name>
    <dbReference type="NCBI Taxonomy" id="3070818"/>
    <lineage>
        <taxon>Bacteria</taxon>
        <taxon>Pseudomonadati</taxon>
        <taxon>Pseudomonadota</taxon>
        <taxon>Alphaproteobacteria</taxon>
        <taxon>Rhodobacterales</taxon>
        <taxon>Paracoccaceae</taxon>
        <taxon>Thioclava</taxon>
    </lineage>
</organism>
<keyword evidence="3" id="KW-1185">Reference proteome</keyword>
<keyword evidence="2" id="KW-0067">ATP-binding</keyword>
<evidence type="ECO:0000313" key="2">
    <source>
        <dbReference type="EMBL" id="MER5172806.1"/>
    </source>
</evidence>
<feature type="domain" description="ORC1/DEAH AAA+ ATPase" evidence="1">
    <location>
        <begin position="51"/>
        <end position="187"/>
    </location>
</feature>
<dbReference type="GO" id="GO:0005524">
    <property type="term" value="F:ATP binding"/>
    <property type="evidence" value="ECO:0007669"/>
    <property type="project" value="UniProtKB-KW"/>
</dbReference>
<evidence type="ECO:0000259" key="1">
    <source>
        <dbReference type="Pfam" id="PF13401"/>
    </source>
</evidence>
<dbReference type="Proteomes" id="UP001438953">
    <property type="component" value="Unassembled WGS sequence"/>
</dbReference>
<dbReference type="InterPro" id="IPR049945">
    <property type="entry name" value="AAA_22"/>
</dbReference>
<dbReference type="Pfam" id="PF13401">
    <property type="entry name" value="AAA_22"/>
    <property type="match status" value="1"/>
</dbReference>
<dbReference type="EMBL" id="JAYWLC010000011">
    <property type="protein sequence ID" value="MER5172806.1"/>
    <property type="molecule type" value="Genomic_DNA"/>
</dbReference>
<gene>
    <name evidence="2" type="ORF">VSX56_13595</name>
</gene>
<reference evidence="2 3" key="2">
    <citation type="submission" date="2024-06" db="EMBL/GenBank/DDBJ databases">
        <title>Thioclava kandeliae sp. nov. from a rhizosphere soil sample of Kandelia candel in a mangrove.</title>
        <authorList>
            <person name="Mu T."/>
        </authorList>
    </citation>
    <scope>NUCLEOTIDE SEQUENCE [LARGE SCALE GENOMIC DNA]</scope>
    <source>
        <strain evidence="2 3">CPCC 100088</strain>
    </source>
</reference>
<comment type="caution">
    <text evidence="2">The sequence shown here is derived from an EMBL/GenBank/DDBJ whole genome shotgun (WGS) entry which is preliminary data.</text>
</comment>
<sequence length="321" mass="36192">MSFINADEARLKSELLSAYYSFPRARVLHAATSWALTDYYSKSAIGQPFEARGIMVTGPSRIGKSTEIRRTLSQLNDGTTLMPDGRPAKIASVILSGSLSWKDLGIHTLRHGLKYPATGRLTQHQVWDRVVLQAKLQGVVGIHYDECQHIFPRSPDGHAKILDCFKSLLKHPEWPLMLILSGVDSLAHHIIREEQLAYLLKPVTFDEIAPGNTADQQELHSLCHAYAAKVDVDLAQTPSREFYQRLSVACAYRWGLAVELIIEAIVLAYQQADRRLTPAIFCHAFTARLGLSPRYSPFSVDDYEILFEKSKVFELWTRQTL</sequence>
<evidence type="ECO:0000313" key="3">
    <source>
        <dbReference type="Proteomes" id="UP001438953"/>
    </source>
</evidence>
<accession>A0ABV1SJH4</accession>
<dbReference type="RefSeq" id="WP_350937844.1">
    <property type="nucleotide sequence ID" value="NZ_JAYWLC010000011.1"/>
</dbReference>
<protein>
    <submittedName>
        <fullName evidence="2">ATP-binding protein</fullName>
    </submittedName>
</protein>
<keyword evidence="2" id="KW-0547">Nucleotide-binding</keyword>